<evidence type="ECO:0000256" key="1">
    <source>
        <dbReference type="ARBA" id="ARBA00022603"/>
    </source>
</evidence>
<dbReference type="EMBL" id="CP022358">
    <property type="protein sequence ID" value="ASK67498.1"/>
    <property type="molecule type" value="Genomic_DNA"/>
</dbReference>
<accession>A0A220UH30</accession>
<dbReference type="InterPro" id="IPR029063">
    <property type="entry name" value="SAM-dependent_MTases_sf"/>
</dbReference>
<dbReference type="KEGG" id="sbj:CF168_00740"/>
<dbReference type="CDD" id="cd02440">
    <property type="entry name" value="AdoMet_MTases"/>
    <property type="match status" value="1"/>
</dbReference>
<evidence type="ECO:0000313" key="5">
    <source>
        <dbReference type="Proteomes" id="UP000198367"/>
    </source>
</evidence>
<sequence>MDYLTTNKIAWDARTRVHLTSDFYDVEGFLSGNTSLTEIELNELAVAGKSLLHLQCHFGLDTLSWARMGAKVIGVDLSEVAIAEARKLAQQTQLSAEFICSDVYSVAGKVEPQDIVFTSYGAIVWLPDLTLWAQTIAACLKPGGQFYMAEFHPAQQLFDGYSYFNRGEPDIEQEGTYTENAGDELQTLMCWSHSLSEVINALLQAGLVLEFFHEFAFSPYNCFEGLEAQADGRYVLKHQGQQVPLVYSISARKPA</sequence>
<keyword evidence="5" id="KW-1185">Reference proteome</keyword>
<dbReference type="Proteomes" id="UP000198367">
    <property type="component" value="Chromosome"/>
</dbReference>
<dbReference type="GO" id="GO:0032259">
    <property type="term" value="P:methylation"/>
    <property type="evidence" value="ECO:0007669"/>
    <property type="project" value="UniProtKB-KW"/>
</dbReference>
<dbReference type="PANTHER" id="PTHR43861:SF1">
    <property type="entry name" value="TRANS-ACONITATE 2-METHYLTRANSFERASE"/>
    <property type="match status" value="1"/>
</dbReference>
<dbReference type="InterPro" id="IPR041698">
    <property type="entry name" value="Methyltransf_25"/>
</dbReference>
<dbReference type="PANTHER" id="PTHR43861">
    <property type="entry name" value="TRANS-ACONITATE 2-METHYLTRANSFERASE-RELATED"/>
    <property type="match status" value="1"/>
</dbReference>
<feature type="domain" description="Methyltransferase" evidence="3">
    <location>
        <begin position="52"/>
        <end position="144"/>
    </location>
</feature>
<dbReference type="Gene3D" id="3.40.50.150">
    <property type="entry name" value="Vaccinia Virus protein VP39"/>
    <property type="match status" value="1"/>
</dbReference>
<dbReference type="SUPFAM" id="SSF53335">
    <property type="entry name" value="S-adenosyl-L-methionine-dependent methyltransferases"/>
    <property type="match status" value="1"/>
</dbReference>
<dbReference type="Pfam" id="PF13649">
    <property type="entry name" value="Methyltransf_25"/>
    <property type="match status" value="1"/>
</dbReference>
<gene>
    <name evidence="4" type="ORF">CF168_00740</name>
</gene>
<organism evidence="4 5">
    <name type="scientific">Shewanella bicestrii</name>
    <dbReference type="NCBI Taxonomy" id="2018305"/>
    <lineage>
        <taxon>Bacteria</taxon>
        <taxon>Pseudomonadati</taxon>
        <taxon>Pseudomonadota</taxon>
        <taxon>Gammaproteobacteria</taxon>
        <taxon>Alteromonadales</taxon>
        <taxon>Shewanellaceae</taxon>
        <taxon>Shewanella</taxon>
    </lineage>
</organism>
<keyword evidence="2 4" id="KW-0808">Transferase</keyword>
<name>A0A220UH30_9GAMM</name>
<keyword evidence="1 4" id="KW-0489">Methyltransferase</keyword>
<proteinExistence type="predicted"/>
<evidence type="ECO:0000256" key="2">
    <source>
        <dbReference type="ARBA" id="ARBA00022679"/>
    </source>
</evidence>
<dbReference type="GO" id="GO:0008168">
    <property type="term" value="F:methyltransferase activity"/>
    <property type="evidence" value="ECO:0007669"/>
    <property type="project" value="UniProtKB-KW"/>
</dbReference>
<dbReference type="RefSeq" id="WP_089066667.1">
    <property type="nucleotide sequence ID" value="NZ_CP022358.1"/>
</dbReference>
<dbReference type="AlphaFoldDB" id="A0A220UH30"/>
<protein>
    <submittedName>
        <fullName evidence="4">SAM-dependent methyltransferase</fullName>
    </submittedName>
</protein>
<evidence type="ECO:0000259" key="3">
    <source>
        <dbReference type="Pfam" id="PF13649"/>
    </source>
</evidence>
<evidence type="ECO:0000313" key="4">
    <source>
        <dbReference type="EMBL" id="ASK67498.1"/>
    </source>
</evidence>
<reference evidence="4 5" key="1">
    <citation type="submission" date="2017-07" db="EMBL/GenBank/DDBJ databases">
        <title>Phenotypical and genomic characterization of a clinical isolate of Shewanella bicestrii sp. nov. producing an extended-spectrum beta-lactamase and a new oxacillinase variant.</title>
        <authorList>
            <person name="Jousset A.B."/>
            <person name="Bonnin R.A."/>
            <person name="Girlich D."/>
            <person name="Dabos L."/>
            <person name="Potron A."/>
            <person name="Dortet L."/>
            <person name="Glaser P."/>
            <person name="Naas T."/>
        </authorList>
    </citation>
    <scope>NUCLEOTIDE SEQUENCE [LARGE SCALE GENOMIC DNA]</scope>
    <source>
        <strain evidence="4 5">JAB-1</strain>
    </source>
</reference>